<evidence type="ECO:0000256" key="1">
    <source>
        <dbReference type="SAM" id="MobiDB-lite"/>
    </source>
</evidence>
<proteinExistence type="predicted"/>
<accession>G6E8U2</accession>
<feature type="compositionally biased region" description="Basic and acidic residues" evidence="1">
    <location>
        <begin position="32"/>
        <end position="48"/>
    </location>
</feature>
<dbReference type="AlphaFoldDB" id="G6E8U2"/>
<dbReference type="KEGG" id="npn:JI59_16270"/>
<dbReference type="eggNOG" id="ENOG5031PR8">
    <property type="taxonomic scope" value="Bacteria"/>
</dbReference>
<evidence type="ECO:0000313" key="2">
    <source>
        <dbReference type="EMBL" id="EHJ62166.1"/>
    </source>
</evidence>
<protein>
    <submittedName>
        <fullName evidence="2">Uncharacterized protein</fullName>
    </submittedName>
</protein>
<sequence length="293" mass="30407">MDPENDATRMQNSSTNKTARVAILSGHIRPTAMERLHGRLMRAPDHDAGTGGAPATPAPAPADPAAPATPPAGDPPADPAPGTPPADGPKDDGETSLLGGAAAPKPAAGDPPADPNAKPDDPKPGEEKPAAGDPVVPEAYELKVEGMDLDPAAIEEATPIFKEAGLTNEQAQKIMPAAAKFRDSVANQTLQQLVDAGAKQKSDWADATKADPDIGGAKLEETLHLSAKALDALGYPEGSEFRKVLTETGFGNHPEMVRMMRKIGEMASEDGFPRSGADPATPLSVEKRMYPND</sequence>
<dbReference type="RefSeq" id="WP_007011679.1">
    <property type="nucleotide sequence ID" value="NZ_AGFM01000009.1"/>
</dbReference>
<dbReference type="Proteomes" id="UP000004030">
    <property type="component" value="Unassembled WGS sequence"/>
</dbReference>
<feature type="compositionally biased region" description="Pro residues" evidence="1">
    <location>
        <begin position="56"/>
        <end position="87"/>
    </location>
</feature>
<feature type="region of interest" description="Disordered" evidence="1">
    <location>
        <begin position="267"/>
        <end position="293"/>
    </location>
</feature>
<comment type="caution">
    <text evidence="2">The sequence shown here is derived from an EMBL/GenBank/DDBJ whole genome shotgun (WGS) entry which is preliminary data.</text>
</comment>
<dbReference type="STRING" id="1088721.JI59_16270"/>
<evidence type="ECO:0000313" key="3">
    <source>
        <dbReference type="Proteomes" id="UP000004030"/>
    </source>
</evidence>
<dbReference type="PATRIC" id="fig|1088721.3.peg.755"/>
<feature type="compositionally biased region" description="Polar residues" evidence="1">
    <location>
        <begin position="8"/>
        <end position="18"/>
    </location>
</feature>
<gene>
    <name evidence="2" type="ORF">NSU_0763</name>
</gene>
<feature type="compositionally biased region" description="Basic and acidic residues" evidence="1">
    <location>
        <begin position="117"/>
        <end position="130"/>
    </location>
</feature>
<dbReference type="EMBL" id="AGFM01000009">
    <property type="protein sequence ID" value="EHJ62166.1"/>
    <property type="molecule type" value="Genomic_DNA"/>
</dbReference>
<feature type="region of interest" description="Disordered" evidence="1">
    <location>
        <begin position="1"/>
        <end position="141"/>
    </location>
</feature>
<organism evidence="2 3">
    <name type="scientific">Novosphingobium pentaromativorans US6-1</name>
    <dbReference type="NCBI Taxonomy" id="1088721"/>
    <lineage>
        <taxon>Bacteria</taxon>
        <taxon>Pseudomonadati</taxon>
        <taxon>Pseudomonadota</taxon>
        <taxon>Alphaproteobacteria</taxon>
        <taxon>Sphingomonadales</taxon>
        <taxon>Sphingomonadaceae</taxon>
        <taxon>Novosphingobium</taxon>
    </lineage>
</organism>
<keyword evidence="3" id="KW-1185">Reference proteome</keyword>
<name>G6E8U2_9SPHN</name>
<feature type="compositionally biased region" description="Low complexity" evidence="1">
    <location>
        <begin position="99"/>
        <end position="111"/>
    </location>
</feature>
<reference evidence="2 3" key="1">
    <citation type="journal article" date="2012" name="J. Bacteriol.">
        <title>Genome sequence of benzo(a)pyrene-degrading bacterium Novosphingobium pentaromativorans US6-1.</title>
        <authorList>
            <person name="Luo Y.R."/>
            <person name="Kang S.G."/>
            <person name="Kim S.J."/>
            <person name="Kim M.R."/>
            <person name="Li N."/>
            <person name="Lee J.H."/>
            <person name="Kwon K.K."/>
        </authorList>
    </citation>
    <scope>NUCLEOTIDE SEQUENCE [LARGE SCALE GENOMIC DNA]</scope>
    <source>
        <strain evidence="2 3">US6-1</strain>
    </source>
</reference>